<keyword evidence="2" id="KW-0378">Hydrolase</keyword>
<protein>
    <submittedName>
        <fullName evidence="2">HNH endonuclease</fullName>
    </submittedName>
</protein>
<keyword evidence="2" id="KW-0255">Endonuclease</keyword>
<dbReference type="InterPro" id="IPR003615">
    <property type="entry name" value="HNH_nuc"/>
</dbReference>
<evidence type="ECO:0000313" key="3">
    <source>
        <dbReference type="Proteomes" id="UP001523566"/>
    </source>
</evidence>
<evidence type="ECO:0000313" key="2">
    <source>
        <dbReference type="EMBL" id="MCP1103735.1"/>
    </source>
</evidence>
<dbReference type="Pfam" id="PF13392">
    <property type="entry name" value="HNH_3"/>
    <property type="match status" value="1"/>
</dbReference>
<organism evidence="2 3">
    <name type="scientific">Aequitasia blattaphilus</name>
    <dbReference type="NCBI Taxonomy" id="2949332"/>
    <lineage>
        <taxon>Bacteria</taxon>
        <taxon>Bacillati</taxon>
        <taxon>Bacillota</taxon>
        <taxon>Clostridia</taxon>
        <taxon>Lachnospirales</taxon>
        <taxon>Lachnospiraceae</taxon>
        <taxon>Aequitasia</taxon>
    </lineage>
</organism>
<gene>
    <name evidence="2" type="ORF">NK125_15155</name>
</gene>
<dbReference type="Proteomes" id="UP001523566">
    <property type="component" value="Unassembled WGS sequence"/>
</dbReference>
<reference evidence="2 3" key="1">
    <citation type="journal article" date="2022" name="Genome Biol. Evol.">
        <title>Host diet, physiology and behaviors set the stage for Lachnospiraceae cladogenesis.</title>
        <authorList>
            <person name="Vera-Ponce De Leon A."/>
            <person name="Schneider M."/>
            <person name="Jahnes B.C."/>
            <person name="Sadowski V."/>
            <person name="Camuy-Velez L.A."/>
            <person name="Duan J."/>
            <person name="Sabree Z.L."/>
        </authorList>
    </citation>
    <scope>NUCLEOTIDE SEQUENCE [LARGE SCALE GENOMIC DNA]</scope>
    <source>
        <strain evidence="2 3">PAL113</strain>
    </source>
</reference>
<keyword evidence="3" id="KW-1185">Reference proteome</keyword>
<keyword evidence="2" id="KW-0540">Nuclease</keyword>
<comment type="caution">
    <text evidence="2">The sequence shown here is derived from an EMBL/GenBank/DDBJ whole genome shotgun (WGS) entry which is preliminary data.</text>
</comment>
<evidence type="ECO:0000259" key="1">
    <source>
        <dbReference type="Pfam" id="PF13392"/>
    </source>
</evidence>
<dbReference type="EMBL" id="JAMZFW010000045">
    <property type="protein sequence ID" value="MCP1103735.1"/>
    <property type="molecule type" value="Genomic_DNA"/>
</dbReference>
<feature type="domain" description="HNH nuclease" evidence="1">
    <location>
        <begin position="123"/>
        <end position="167"/>
    </location>
</feature>
<proteinExistence type="predicted"/>
<sequence>MSNGKQHKYTQEEKDYLAEIVPGRSRDEITEMFNAKFGTNINIKALSSAYKRFGLSTGRTGYFVKGQAAHNKGKKMSPATYERCKGTMFKKGNVPKNHKRVGSERVSRDGYYEIKVAEPNKWRAKHLIEWESHNGMIPKGKVIIFLDGDPTNYEIDNLAMIDRATHVRLNQSNLRSTDKELTKTGVAVAQLITTMGKAKRRK</sequence>
<dbReference type="Gene3D" id="3.90.75.20">
    <property type="match status" value="1"/>
</dbReference>
<dbReference type="RefSeq" id="WP_262067500.1">
    <property type="nucleotide sequence ID" value="NZ_JAMXOD010000045.1"/>
</dbReference>
<name>A0ABT1ED26_9FIRM</name>
<dbReference type="InterPro" id="IPR044925">
    <property type="entry name" value="His-Me_finger_sf"/>
</dbReference>
<accession>A0ABT1ED26</accession>
<dbReference type="GO" id="GO:0004519">
    <property type="term" value="F:endonuclease activity"/>
    <property type="evidence" value="ECO:0007669"/>
    <property type="project" value="UniProtKB-KW"/>
</dbReference>
<dbReference type="SUPFAM" id="SSF54060">
    <property type="entry name" value="His-Me finger endonucleases"/>
    <property type="match status" value="1"/>
</dbReference>